<reference evidence="1 2" key="1">
    <citation type="submission" date="2018-12" db="EMBL/GenBank/DDBJ databases">
        <title>Draft genome sequence of Embleya hyalina NBRC 13850T.</title>
        <authorList>
            <person name="Komaki H."/>
            <person name="Hosoyama A."/>
            <person name="Kimura A."/>
            <person name="Ichikawa N."/>
            <person name="Tamura T."/>
        </authorList>
    </citation>
    <scope>NUCLEOTIDE SEQUENCE [LARGE SCALE GENOMIC DNA]</scope>
    <source>
        <strain evidence="1 2">NBRC 13850</strain>
    </source>
</reference>
<sequence>MVERLEDTDATVRQLACRAIAFAPPDTPDITDLLAARLPLRDDPRGDDILQCLDPADEDSPHHWLLYDVYRHRAGYR</sequence>
<gene>
    <name evidence="1" type="ORF">EHYA_03825</name>
</gene>
<name>A0A401YNG6_9ACTN</name>
<dbReference type="AlphaFoldDB" id="A0A401YNG6"/>
<organism evidence="1 2">
    <name type="scientific">Embleya hyalina</name>
    <dbReference type="NCBI Taxonomy" id="516124"/>
    <lineage>
        <taxon>Bacteria</taxon>
        <taxon>Bacillati</taxon>
        <taxon>Actinomycetota</taxon>
        <taxon>Actinomycetes</taxon>
        <taxon>Kitasatosporales</taxon>
        <taxon>Streptomycetaceae</taxon>
        <taxon>Embleya</taxon>
    </lineage>
</organism>
<dbReference type="RefSeq" id="WP_126638209.1">
    <property type="nucleotide sequence ID" value="NZ_BIFH01000019.1"/>
</dbReference>
<evidence type="ECO:0000313" key="2">
    <source>
        <dbReference type="Proteomes" id="UP000286931"/>
    </source>
</evidence>
<comment type="caution">
    <text evidence="1">The sequence shown here is derived from an EMBL/GenBank/DDBJ whole genome shotgun (WGS) entry which is preliminary data.</text>
</comment>
<proteinExistence type="predicted"/>
<evidence type="ECO:0000313" key="1">
    <source>
        <dbReference type="EMBL" id="GCD96141.1"/>
    </source>
</evidence>
<accession>A0A401YNG6</accession>
<dbReference type="Proteomes" id="UP000286931">
    <property type="component" value="Unassembled WGS sequence"/>
</dbReference>
<protein>
    <submittedName>
        <fullName evidence="1">Uncharacterized protein</fullName>
    </submittedName>
</protein>
<dbReference type="EMBL" id="BIFH01000019">
    <property type="protein sequence ID" value="GCD96141.1"/>
    <property type="molecule type" value="Genomic_DNA"/>
</dbReference>
<keyword evidence="2" id="KW-1185">Reference proteome</keyword>